<dbReference type="InterPro" id="IPR027417">
    <property type="entry name" value="P-loop_NTPase"/>
</dbReference>
<dbReference type="InterPro" id="IPR038729">
    <property type="entry name" value="Rad50/SbcC_AAA"/>
</dbReference>
<accession>A0ABW0MF58</accession>
<dbReference type="SUPFAM" id="SSF52540">
    <property type="entry name" value="P-loop containing nucleoside triphosphate hydrolases"/>
    <property type="match status" value="1"/>
</dbReference>
<keyword evidence="3" id="KW-0378">Hydrolase</keyword>
<feature type="domain" description="Rad50/SbcC-type AAA" evidence="1">
    <location>
        <begin position="4"/>
        <end position="54"/>
    </location>
</feature>
<evidence type="ECO:0000313" key="4">
    <source>
        <dbReference type="Proteomes" id="UP001596045"/>
    </source>
</evidence>
<dbReference type="Gene3D" id="3.40.50.300">
    <property type="entry name" value="P-loop containing nucleotide triphosphate hydrolases"/>
    <property type="match status" value="2"/>
</dbReference>
<dbReference type="Proteomes" id="UP001596045">
    <property type="component" value="Unassembled WGS sequence"/>
</dbReference>
<dbReference type="PANTHER" id="PTHR43581:SF4">
    <property type="entry name" value="ATP_GTP PHOSPHATASE"/>
    <property type="match status" value="1"/>
</dbReference>
<sequence length="533" mass="59350">MIEKIKIRGYRIFKDIEIRPKPGMNLIVGGNEAGKSTLLEAITLALTGRINGRSAVEELNPFWFNLDLVSAYLAKLNDGKCTPMPEILIELYFQNSAELQVYCGANNSDTPPTACPGIAVKIAPNPEYLAELEAWKTKAPTFLPVDYYMIEWRSFAGERIATRQRLLSTAVIDSRTIRSATGIDFHLRQILNDYMTPAERALVSYSFREVKAEISEKSLKMVNERIAKDESAIQDQKISLAMDQSARASWDAAVSPHIRDIPFSMVGQGAQASVKISLALNKQADHARFVTIEEPECHQSHTSLTQLISQIEHGAGNGQQLFITTHSAYVVNRLGLDRLVLLASGQRASMTGLDPKTIGYFQKLPGYDTLRLVLAHKLVLVEGPSDEIYFERVFRDQYGKLPMELGIDVLSMRGLSFWNCLALCHALDKEVVAVRDNDGKDLQALNDDLKDFIKPGRRTLFISNPANGRTLEPHLRGVNSEPVLRQILDIQARADLATWMANNKTEGALRIAASDQKITAPQYMIDAVKTIHG</sequence>
<evidence type="ECO:0000259" key="1">
    <source>
        <dbReference type="Pfam" id="PF13476"/>
    </source>
</evidence>
<gene>
    <name evidence="3" type="ORF">ACFPM8_16670</name>
</gene>
<dbReference type="InterPro" id="IPR051396">
    <property type="entry name" value="Bact_Antivir_Def_Nuclease"/>
</dbReference>
<dbReference type="GO" id="GO:0004519">
    <property type="term" value="F:endonuclease activity"/>
    <property type="evidence" value="ECO:0007669"/>
    <property type="project" value="UniProtKB-KW"/>
</dbReference>
<dbReference type="PANTHER" id="PTHR43581">
    <property type="entry name" value="ATP/GTP PHOSPHATASE"/>
    <property type="match status" value="1"/>
</dbReference>
<proteinExistence type="predicted"/>
<dbReference type="EMBL" id="JBHSMT010000028">
    <property type="protein sequence ID" value="MFC5475596.1"/>
    <property type="molecule type" value="Genomic_DNA"/>
</dbReference>
<dbReference type="InterPro" id="IPR034139">
    <property type="entry name" value="TOPRIM_OLD"/>
</dbReference>
<keyword evidence="3" id="KW-0255">Endonuclease</keyword>
<dbReference type="Pfam" id="PF13476">
    <property type="entry name" value="AAA_23"/>
    <property type="match status" value="1"/>
</dbReference>
<evidence type="ECO:0000259" key="2">
    <source>
        <dbReference type="Pfam" id="PF20469"/>
    </source>
</evidence>
<protein>
    <submittedName>
        <fullName evidence="3">ATP-dependent endonuclease</fullName>
    </submittedName>
</protein>
<dbReference type="RefSeq" id="WP_378999034.1">
    <property type="nucleotide sequence ID" value="NZ_JBHSMT010000028.1"/>
</dbReference>
<name>A0ABW0MF58_9BURK</name>
<evidence type="ECO:0000313" key="3">
    <source>
        <dbReference type="EMBL" id="MFC5475596.1"/>
    </source>
</evidence>
<feature type="domain" description="OLD protein-like TOPRIM" evidence="2">
    <location>
        <begin position="375"/>
        <end position="438"/>
    </location>
</feature>
<dbReference type="CDD" id="cd01026">
    <property type="entry name" value="TOPRIM_OLD"/>
    <property type="match status" value="1"/>
</dbReference>
<keyword evidence="4" id="KW-1185">Reference proteome</keyword>
<keyword evidence="3" id="KW-0540">Nuclease</keyword>
<comment type="caution">
    <text evidence="3">The sequence shown here is derived from an EMBL/GenBank/DDBJ whole genome shotgun (WGS) entry which is preliminary data.</text>
</comment>
<reference evidence="4" key="1">
    <citation type="journal article" date="2019" name="Int. J. Syst. Evol. Microbiol.">
        <title>The Global Catalogue of Microorganisms (GCM) 10K type strain sequencing project: providing services to taxonomists for standard genome sequencing and annotation.</title>
        <authorList>
            <consortium name="The Broad Institute Genomics Platform"/>
            <consortium name="The Broad Institute Genome Sequencing Center for Infectious Disease"/>
            <person name="Wu L."/>
            <person name="Ma J."/>
        </authorList>
    </citation>
    <scope>NUCLEOTIDE SEQUENCE [LARGE SCALE GENOMIC DNA]</scope>
    <source>
        <strain evidence="4">JCM 17066</strain>
    </source>
</reference>
<dbReference type="Pfam" id="PF20469">
    <property type="entry name" value="OLD-like_TOPRIM"/>
    <property type="match status" value="1"/>
</dbReference>
<organism evidence="3 4">
    <name type="scientific">Paraherbaspirillum soli</name>
    <dbReference type="NCBI Taxonomy" id="631222"/>
    <lineage>
        <taxon>Bacteria</taxon>
        <taxon>Pseudomonadati</taxon>
        <taxon>Pseudomonadota</taxon>
        <taxon>Betaproteobacteria</taxon>
        <taxon>Burkholderiales</taxon>
        <taxon>Oxalobacteraceae</taxon>
        <taxon>Paraherbaspirillum</taxon>
    </lineage>
</organism>